<dbReference type="Gene3D" id="2.70.70.10">
    <property type="entry name" value="Glucose Permease (Domain IIA)"/>
    <property type="match status" value="1"/>
</dbReference>
<feature type="compositionally biased region" description="Low complexity" evidence="1">
    <location>
        <begin position="187"/>
        <end position="215"/>
    </location>
</feature>
<evidence type="ECO:0000259" key="2">
    <source>
        <dbReference type="Pfam" id="PF01551"/>
    </source>
</evidence>
<dbReference type="RefSeq" id="WP_249770793.1">
    <property type="nucleotide sequence ID" value="NZ_CP097332.1"/>
</dbReference>
<evidence type="ECO:0000313" key="3">
    <source>
        <dbReference type="EMBL" id="UQX87856.1"/>
    </source>
</evidence>
<dbReference type="Pfam" id="PF01551">
    <property type="entry name" value="Peptidase_M23"/>
    <property type="match status" value="1"/>
</dbReference>
<reference evidence="3" key="2">
    <citation type="submission" date="2022-05" db="EMBL/GenBank/DDBJ databases">
        <authorList>
            <person name="Kim J.-S."/>
            <person name="Lee K."/>
            <person name="Suh M."/>
            <person name="Eom M."/>
            <person name="Kim J.-S."/>
            <person name="Kim D.-S."/>
            <person name="Ko S.-H."/>
            <person name="Shin Y."/>
            <person name="Lee J.-S."/>
        </authorList>
    </citation>
    <scope>NUCLEOTIDE SEQUENCE</scope>
    <source>
        <strain evidence="3">N237</strain>
    </source>
</reference>
<feature type="domain" description="M23ase beta-sheet core" evidence="2">
    <location>
        <begin position="284"/>
        <end position="371"/>
    </location>
</feature>
<dbReference type="CDD" id="cd12797">
    <property type="entry name" value="M23_peptidase"/>
    <property type="match status" value="1"/>
</dbReference>
<feature type="region of interest" description="Disordered" evidence="1">
    <location>
        <begin position="187"/>
        <end position="260"/>
    </location>
</feature>
<accession>A0ABY4QYC7</accession>
<dbReference type="InterPro" id="IPR016047">
    <property type="entry name" value="M23ase_b-sheet_dom"/>
</dbReference>
<dbReference type="Proteomes" id="UP001056336">
    <property type="component" value="Chromosome"/>
</dbReference>
<gene>
    <name evidence="3" type="ORF">M6D93_16335</name>
</gene>
<dbReference type="SUPFAM" id="SSF51261">
    <property type="entry name" value="Duplicated hybrid motif"/>
    <property type="match status" value="1"/>
</dbReference>
<keyword evidence="4" id="KW-1185">Reference proteome</keyword>
<name>A0ABY4QYC7_9ACTN</name>
<proteinExistence type="predicted"/>
<feature type="region of interest" description="Disordered" evidence="1">
    <location>
        <begin position="1"/>
        <end position="50"/>
    </location>
</feature>
<organism evidence="3 4">
    <name type="scientific">Jatrophihabitans telluris</name>
    <dbReference type="NCBI Taxonomy" id="2038343"/>
    <lineage>
        <taxon>Bacteria</taxon>
        <taxon>Bacillati</taxon>
        <taxon>Actinomycetota</taxon>
        <taxon>Actinomycetes</taxon>
        <taxon>Jatrophihabitantales</taxon>
        <taxon>Jatrophihabitantaceae</taxon>
        <taxon>Jatrophihabitans</taxon>
    </lineage>
</organism>
<feature type="compositionally biased region" description="Low complexity" evidence="1">
    <location>
        <begin position="33"/>
        <end position="50"/>
    </location>
</feature>
<dbReference type="PANTHER" id="PTHR21666">
    <property type="entry name" value="PEPTIDASE-RELATED"/>
    <property type="match status" value="1"/>
</dbReference>
<dbReference type="InterPro" id="IPR050570">
    <property type="entry name" value="Cell_wall_metabolism_enzyme"/>
</dbReference>
<dbReference type="InterPro" id="IPR011055">
    <property type="entry name" value="Dup_hybrid_motif"/>
</dbReference>
<sequence>MGRHNAPESSPSAPDALTRVLQFDAPSPSGSMTLAPTTSSSSTSTPIAAPAIPPAIPPALSELDTTAELRAVAAVEAEVASAVELATCITEDGPLDSVTTAELRAISASDFIAARYATCPPPRRTRAAERAYRRRPAWRRSPAIPAVAAALAVLGVADAIHLVALNGSAGARTKSASAAVDLSALLPAGSPRNGQQSTSAQSATGTGSTATGNSDSDSDPTLSTAAQRVSRSKRTLRTSSPDASALPARPTLPKIQPGKTVLGTWVRPSAGGESSCFCMRWGVMHDGVDLAGPLGSAIVAVGDGVVVAAGPAQGFGHWIVIQHSNGDVSVYGHMYTVDVSVGEHVKAGQHIADIGADGQSTGPHLHFGIKVGLAPGASEAQVLNGGKYIDPVPWLKARGIDVGPYNPNA</sequence>
<dbReference type="EMBL" id="CP097332">
    <property type="protein sequence ID" value="UQX87856.1"/>
    <property type="molecule type" value="Genomic_DNA"/>
</dbReference>
<feature type="compositionally biased region" description="Polar residues" evidence="1">
    <location>
        <begin position="220"/>
        <end position="229"/>
    </location>
</feature>
<evidence type="ECO:0000256" key="1">
    <source>
        <dbReference type="SAM" id="MobiDB-lite"/>
    </source>
</evidence>
<evidence type="ECO:0000313" key="4">
    <source>
        <dbReference type="Proteomes" id="UP001056336"/>
    </source>
</evidence>
<dbReference type="PANTHER" id="PTHR21666:SF270">
    <property type="entry name" value="MUREIN HYDROLASE ACTIVATOR ENVC"/>
    <property type="match status" value="1"/>
</dbReference>
<reference evidence="3" key="1">
    <citation type="journal article" date="2018" name="Int. J. Syst. Evol. Microbiol.">
        <title>Jatrophihabitans telluris sp. nov., isolated from sediment soil of lava forest wetlands and the emended description of the genus Jatrophihabitans.</title>
        <authorList>
            <person name="Lee K.C."/>
            <person name="Suh M.K."/>
            <person name="Eom M.K."/>
            <person name="Kim K.K."/>
            <person name="Kim J.S."/>
            <person name="Kim D.S."/>
            <person name="Ko S.H."/>
            <person name="Shin Y.K."/>
            <person name="Lee J.S."/>
        </authorList>
    </citation>
    <scope>NUCLEOTIDE SEQUENCE</scope>
    <source>
        <strain evidence="3">N237</strain>
    </source>
</reference>
<protein>
    <submittedName>
        <fullName evidence="3">M23 family metallopeptidase</fullName>
    </submittedName>
</protein>